<evidence type="ECO:0000256" key="3">
    <source>
        <dbReference type="ARBA" id="ARBA00023012"/>
    </source>
</evidence>
<dbReference type="InterPro" id="IPR003594">
    <property type="entry name" value="HATPase_dom"/>
</dbReference>
<dbReference type="SUPFAM" id="SSF63829">
    <property type="entry name" value="Calcium-dependent phosphotriesterase"/>
    <property type="match status" value="3"/>
</dbReference>
<evidence type="ECO:0000313" key="7">
    <source>
        <dbReference type="EMBL" id="MCG2618092.1"/>
    </source>
</evidence>
<keyword evidence="5" id="KW-0732">Signal</keyword>
<keyword evidence="4" id="KW-0812">Transmembrane</keyword>
<dbReference type="Pfam" id="PF07494">
    <property type="entry name" value="Reg_prop"/>
    <property type="match status" value="5"/>
</dbReference>
<keyword evidence="4" id="KW-1133">Transmembrane helix</keyword>
<feature type="signal peptide" evidence="5">
    <location>
        <begin position="1"/>
        <end position="26"/>
    </location>
</feature>
<dbReference type="InterPro" id="IPR050482">
    <property type="entry name" value="Sensor_HK_TwoCompSys"/>
</dbReference>
<dbReference type="InterPro" id="IPR013783">
    <property type="entry name" value="Ig-like_fold"/>
</dbReference>
<evidence type="ECO:0000256" key="5">
    <source>
        <dbReference type="SAM" id="SignalP"/>
    </source>
</evidence>
<feature type="domain" description="Histidine kinase" evidence="6">
    <location>
        <begin position="802"/>
        <end position="992"/>
    </location>
</feature>
<reference evidence="7" key="1">
    <citation type="submission" date="2022-01" db="EMBL/GenBank/DDBJ databases">
        <authorList>
            <person name="Jo J.-H."/>
            <person name="Im W.-T."/>
        </authorList>
    </citation>
    <scope>NUCLEOTIDE SEQUENCE</scope>
    <source>
        <strain evidence="7">NA20</strain>
    </source>
</reference>
<organism evidence="7 8">
    <name type="scientific">Terrimonas ginsenosidimutans</name>
    <dbReference type="NCBI Taxonomy" id="2908004"/>
    <lineage>
        <taxon>Bacteria</taxon>
        <taxon>Pseudomonadati</taxon>
        <taxon>Bacteroidota</taxon>
        <taxon>Chitinophagia</taxon>
        <taxon>Chitinophagales</taxon>
        <taxon>Chitinophagaceae</taxon>
        <taxon>Terrimonas</taxon>
    </lineage>
</organism>
<accession>A0ABS9L0V2</accession>
<dbReference type="Pfam" id="PF07730">
    <property type="entry name" value="HisKA_3"/>
    <property type="match status" value="1"/>
</dbReference>
<dbReference type="PANTHER" id="PTHR24421:SF59">
    <property type="entry name" value="OXYGEN SENSOR HISTIDINE KINASE NREB"/>
    <property type="match status" value="1"/>
</dbReference>
<proteinExistence type="predicted"/>
<name>A0ABS9L0V2_9BACT</name>
<dbReference type="PROSITE" id="PS50109">
    <property type="entry name" value="HIS_KIN"/>
    <property type="match status" value="1"/>
</dbReference>
<keyword evidence="1" id="KW-0808">Transferase</keyword>
<gene>
    <name evidence="7" type="ORF">LZZ85_27565</name>
</gene>
<dbReference type="InterPro" id="IPR036890">
    <property type="entry name" value="HATPase_C_sf"/>
</dbReference>
<dbReference type="Gene3D" id="1.20.5.1930">
    <property type="match status" value="1"/>
</dbReference>
<feature type="chain" id="PRO_5045758791" evidence="5">
    <location>
        <begin position="27"/>
        <end position="997"/>
    </location>
</feature>
<evidence type="ECO:0000256" key="2">
    <source>
        <dbReference type="ARBA" id="ARBA00022777"/>
    </source>
</evidence>
<evidence type="ECO:0000259" key="6">
    <source>
        <dbReference type="PROSITE" id="PS50109"/>
    </source>
</evidence>
<dbReference type="EMBL" id="JAKLTR010000032">
    <property type="protein sequence ID" value="MCG2618092.1"/>
    <property type="molecule type" value="Genomic_DNA"/>
</dbReference>
<dbReference type="InterPro" id="IPR011110">
    <property type="entry name" value="Reg_prop"/>
</dbReference>
<dbReference type="CDD" id="cd16917">
    <property type="entry name" value="HATPase_UhpB-NarQ-NarX-like"/>
    <property type="match status" value="1"/>
</dbReference>
<dbReference type="Gene3D" id="2.60.40.10">
    <property type="entry name" value="Immunoglobulins"/>
    <property type="match status" value="1"/>
</dbReference>
<keyword evidence="2 7" id="KW-0418">Kinase</keyword>
<dbReference type="InterPro" id="IPR005467">
    <property type="entry name" value="His_kinase_dom"/>
</dbReference>
<evidence type="ECO:0000313" key="8">
    <source>
        <dbReference type="Proteomes" id="UP001165367"/>
    </source>
</evidence>
<dbReference type="RefSeq" id="WP_237877223.1">
    <property type="nucleotide sequence ID" value="NZ_JAKLTR010000032.1"/>
</dbReference>
<dbReference type="GO" id="GO:0016301">
    <property type="term" value="F:kinase activity"/>
    <property type="evidence" value="ECO:0007669"/>
    <property type="project" value="UniProtKB-KW"/>
</dbReference>
<dbReference type="Gene3D" id="2.130.10.10">
    <property type="entry name" value="YVTN repeat-like/Quinoprotein amine dehydrogenase"/>
    <property type="match status" value="2"/>
</dbReference>
<dbReference type="Proteomes" id="UP001165367">
    <property type="component" value="Unassembled WGS sequence"/>
</dbReference>
<evidence type="ECO:0000256" key="1">
    <source>
        <dbReference type="ARBA" id="ARBA00022679"/>
    </source>
</evidence>
<keyword evidence="3" id="KW-0902">Two-component regulatory system</keyword>
<comment type="caution">
    <text evidence="7">The sequence shown here is derived from an EMBL/GenBank/DDBJ whole genome shotgun (WGS) entry which is preliminary data.</text>
</comment>
<sequence length="997" mass="111876">MKLKTGSGFFLLIFYLTIALSTTAQVASPYQSSYNFVYRNWNNQSGLPQNTVYDIARDSAGYLWGATEEGLFRFDGAEFTIVNEANTPGLYSSTFYDILPVGGDLWASSRNAVLRIRRKVEQVIDFRRYVQGGWIEAIEQDQQGRLWVGTSTGDLFYVLHDSVYSCPKWDAREAGSIETISSSRNGLFIGTSAGLFKLGDPSAKPVSVPRFNGLQITSFCRDNNDEIWIGTAKGLFHIGKDTVAFNESNGLKEGFVNAVYCARDGRLWIGLRSAGYQVLDNGKLITPSQEKMAHDGVRAILAMEENLVWMGTNSSGLIQLKPTLIESSPPETNLAGKIILPIYQHPNGEIWVGTAGQGVTRSFQGKSATFTQGNGVSSNLVLAIYGRNDHVYVGTSNGLDRFNIVTQKFDRHFTDKNGLQNNSVYSLFNDSRNRLWISTRLGGLHWMDEDEVIHSFTIPVLQGRPNLLCAFEDSRRNLWFGTRGGGALRVNYGNNAVEQFHAKQQFPADIVYAFFEDKEGDLWMATEKGLVLHSNGKFRVFDKTVGLFFNEVYRILEDSKGFVWMSGNLGLQRIALSELLAVKHSSSSRVRLGVRLFNSLDGMPNSETNGGFFPAGWAMQDGSLWFPTAQGIAIADHGLIGAESNALNIQVQSLRFGNNEYLPTESIEIPPGVYNFEIRYTNIDFAKASDIQFHFRLKGLDDQWTQAGNRRIAYFSALAPGEYTFEVKAERYGYWSQAAVLHFKVLPHFYQATWFKVMVVVICMAAVALIVMWLKKSARRNIREQQKIIKAQINGQEKERQLISTELHDSINQQLTTAKIYLDFAKSNDKMQSELIAKSETMVNDVINDIRSLCHSLTPPGLKDIGLKEALEDLLSPYLSVGKLQTHLRYDLAPDELQEDLEFNLFRVTQEQLNNITRHADATEVWFEFESDPTGIHVSIRDNGKGFELKKVQRGLGFDNIRNRLAIYGGKMEIRTSPGKGCTLQLFIPHLREGEGA</sequence>
<dbReference type="Gene3D" id="3.30.565.10">
    <property type="entry name" value="Histidine kinase-like ATPase, C-terminal domain"/>
    <property type="match status" value="1"/>
</dbReference>
<evidence type="ECO:0000256" key="4">
    <source>
        <dbReference type="SAM" id="Phobius"/>
    </source>
</evidence>
<keyword evidence="8" id="KW-1185">Reference proteome</keyword>
<dbReference type="InterPro" id="IPR011712">
    <property type="entry name" value="Sig_transdc_His_kin_sub3_dim/P"/>
</dbReference>
<dbReference type="PANTHER" id="PTHR24421">
    <property type="entry name" value="NITRATE/NITRITE SENSOR PROTEIN NARX-RELATED"/>
    <property type="match status" value="1"/>
</dbReference>
<keyword evidence="4" id="KW-0472">Membrane</keyword>
<feature type="transmembrane region" description="Helical" evidence="4">
    <location>
        <begin position="754"/>
        <end position="774"/>
    </location>
</feature>
<dbReference type="Pfam" id="PF07495">
    <property type="entry name" value="Y_Y_Y"/>
    <property type="match status" value="1"/>
</dbReference>
<protein>
    <submittedName>
        <fullName evidence="7">Histidine kinase</fullName>
    </submittedName>
</protein>
<dbReference type="InterPro" id="IPR011123">
    <property type="entry name" value="Y_Y_Y"/>
</dbReference>
<dbReference type="SUPFAM" id="SSF55874">
    <property type="entry name" value="ATPase domain of HSP90 chaperone/DNA topoisomerase II/histidine kinase"/>
    <property type="match status" value="1"/>
</dbReference>
<dbReference type="InterPro" id="IPR015943">
    <property type="entry name" value="WD40/YVTN_repeat-like_dom_sf"/>
</dbReference>
<dbReference type="Pfam" id="PF02518">
    <property type="entry name" value="HATPase_c"/>
    <property type="match status" value="1"/>
</dbReference>